<dbReference type="SMART" id="SM00066">
    <property type="entry name" value="GAL4"/>
    <property type="match status" value="1"/>
</dbReference>
<dbReference type="InterPro" id="IPR036864">
    <property type="entry name" value="Zn2-C6_fun-type_DNA-bd_sf"/>
</dbReference>
<evidence type="ECO:0000256" key="6">
    <source>
        <dbReference type="ARBA" id="ARBA00023242"/>
    </source>
</evidence>
<dbReference type="VEuPathDB" id="FungiDB:ASPWEDRAFT_176702"/>
<dbReference type="RefSeq" id="XP_040685316.1">
    <property type="nucleotide sequence ID" value="XM_040831542.1"/>
</dbReference>
<dbReference type="PROSITE" id="PS50048">
    <property type="entry name" value="ZN2_CY6_FUNGAL_2"/>
    <property type="match status" value="1"/>
</dbReference>
<keyword evidence="5" id="KW-0804">Transcription</keyword>
<protein>
    <recommendedName>
        <fullName evidence="8">Zn(2)-C6 fungal-type domain-containing protein</fullName>
    </recommendedName>
</protein>
<dbReference type="InterPro" id="IPR001138">
    <property type="entry name" value="Zn2Cys6_DnaBD"/>
</dbReference>
<evidence type="ECO:0000256" key="7">
    <source>
        <dbReference type="SAM" id="Coils"/>
    </source>
</evidence>
<dbReference type="Pfam" id="PF04082">
    <property type="entry name" value="Fungal_trans"/>
    <property type="match status" value="1"/>
</dbReference>
<evidence type="ECO:0000313" key="10">
    <source>
        <dbReference type="Proteomes" id="UP000184383"/>
    </source>
</evidence>
<keyword evidence="4" id="KW-0238">DNA-binding</keyword>
<evidence type="ECO:0000313" key="9">
    <source>
        <dbReference type="EMBL" id="OJJ31639.1"/>
    </source>
</evidence>
<gene>
    <name evidence="9" type="ORF">ASPWEDRAFT_176702</name>
</gene>
<dbReference type="GO" id="GO:0006351">
    <property type="term" value="P:DNA-templated transcription"/>
    <property type="evidence" value="ECO:0007669"/>
    <property type="project" value="InterPro"/>
</dbReference>
<dbReference type="InterPro" id="IPR007219">
    <property type="entry name" value="XnlR_reg_dom"/>
</dbReference>
<keyword evidence="3" id="KW-0805">Transcription regulation</keyword>
<dbReference type="GeneID" id="63747390"/>
<feature type="domain" description="Zn(2)-C6 fungal-type" evidence="8">
    <location>
        <begin position="13"/>
        <end position="40"/>
    </location>
</feature>
<evidence type="ECO:0000256" key="4">
    <source>
        <dbReference type="ARBA" id="ARBA00023125"/>
    </source>
</evidence>
<dbReference type="SUPFAM" id="SSF57701">
    <property type="entry name" value="Zn2/Cys6 DNA-binding domain"/>
    <property type="match status" value="1"/>
</dbReference>
<dbReference type="InterPro" id="IPR050987">
    <property type="entry name" value="AtrR-like"/>
</dbReference>
<feature type="coiled-coil region" evidence="7">
    <location>
        <begin position="380"/>
        <end position="407"/>
    </location>
</feature>
<dbReference type="CDD" id="cd00067">
    <property type="entry name" value="GAL4"/>
    <property type="match status" value="1"/>
</dbReference>
<evidence type="ECO:0000256" key="2">
    <source>
        <dbReference type="ARBA" id="ARBA00022723"/>
    </source>
</evidence>
<keyword evidence="2" id="KW-0479">Metal-binding</keyword>
<keyword evidence="10" id="KW-1185">Reference proteome</keyword>
<organism evidence="9 10">
    <name type="scientific">Aspergillus wentii DTO 134E9</name>
    <dbReference type="NCBI Taxonomy" id="1073089"/>
    <lineage>
        <taxon>Eukaryota</taxon>
        <taxon>Fungi</taxon>
        <taxon>Dikarya</taxon>
        <taxon>Ascomycota</taxon>
        <taxon>Pezizomycotina</taxon>
        <taxon>Eurotiomycetes</taxon>
        <taxon>Eurotiomycetidae</taxon>
        <taxon>Eurotiales</taxon>
        <taxon>Aspergillaceae</taxon>
        <taxon>Aspergillus</taxon>
        <taxon>Aspergillus subgen. Cremei</taxon>
    </lineage>
</organism>
<evidence type="ECO:0000256" key="1">
    <source>
        <dbReference type="ARBA" id="ARBA00004123"/>
    </source>
</evidence>
<dbReference type="GO" id="GO:0000981">
    <property type="term" value="F:DNA-binding transcription factor activity, RNA polymerase II-specific"/>
    <property type="evidence" value="ECO:0007669"/>
    <property type="project" value="InterPro"/>
</dbReference>
<dbReference type="Proteomes" id="UP000184383">
    <property type="component" value="Unassembled WGS sequence"/>
</dbReference>
<name>A0A1L9R9R2_ASPWE</name>
<dbReference type="GO" id="GO:0003677">
    <property type="term" value="F:DNA binding"/>
    <property type="evidence" value="ECO:0007669"/>
    <property type="project" value="UniProtKB-KW"/>
</dbReference>
<keyword evidence="7" id="KW-0175">Coiled coil</keyword>
<dbReference type="GO" id="GO:0005634">
    <property type="term" value="C:nucleus"/>
    <property type="evidence" value="ECO:0007669"/>
    <property type="project" value="UniProtKB-SubCell"/>
</dbReference>
<dbReference type="GO" id="GO:0008270">
    <property type="term" value="F:zinc ion binding"/>
    <property type="evidence" value="ECO:0007669"/>
    <property type="project" value="InterPro"/>
</dbReference>
<dbReference type="Pfam" id="PF00172">
    <property type="entry name" value="Zn_clus"/>
    <property type="match status" value="1"/>
</dbReference>
<keyword evidence="6" id="KW-0539">Nucleus</keyword>
<sequence length="618" mass="71432">METPQSRATPRPACDLCYARKVKCDREEICGNCKKAQAQCLRTRSKGDSVPRLPQITALTERLERLENSTQSPDRVPISPSTTPGESWAIWQRKRLANLPTDRARVLSEVDRFVKRMSESSSSALQWTLDERTRDFVELEPSMELLYMMLPGVSEDDKHWDYLFWPDHISGIRLEEMFLALMDKKESADVLLHYRVCVYTKAFFYTLKRSRSNHSRHVSDRMDNSKNQYQEAALDALRRIPFLSPPRLSLVQALLSGAILAQHMGNQSRCWSLTAFAARMLMSLNHHTIQSVEPDDYEKEQIQSCLYVCYCLDRVLSALFGHTPSLPELKIDPVELVLWGEFRPSSPLESPARMIIQLAHVQDLAWGLWLDFDKNNGESRHDLERNDNEIQDRLDDLLEQMEELHGDIQCFQHILSANLEREFAAAEFAYWAIMSSIKQFEFSKFKHSGDHAECIDSARKALRILLDIKRSVREHLNDDDPDPSFLMQTIQLYPLTPFWVLFLNVVVTQDKDDLDLLDNITDLYAFIFHCPWVSKMHSLLCKILEVGGAFTSRSEYTPSVQGTDWNFSPAIDHSDKSGYKEDEALYLFTRQPSLNWVDINHDEIDRAAREVTFGEQVL</sequence>
<evidence type="ECO:0000256" key="3">
    <source>
        <dbReference type="ARBA" id="ARBA00023015"/>
    </source>
</evidence>
<proteinExistence type="predicted"/>
<comment type="subcellular location">
    <subcellularLocation>
        <location evidence="1">Nucleus</location>
    </subcellularLocation>
</comment>
<dbReference type="CDD" id="cd12148">
    <property type="entry name" value="fungal_TF_MHR"/>
    <property type="match status" value="1"/>
</dbReference>
<dbReference type="AlphaFoldDB" id="A0A1L9R9R2"/>
<evidence type="ECO:0000256" key="5">
    <source>
        <dbReference type="ARBA" id="ARBA00023163"/>
    </source>
</evidence>
<evidence type="ECO:0000259" key="8">
    <source>
        <dbReference type="PROSITE" id="PS50048"/>
    </source>
</evidence>
<accession>A0A1L9R9R2</accession>
<dbReference type="OrthoDB" id="103819at2759"/>
<dbReference type="STRING" id="1073089.A0A1L9R9R2"/>
<dbReference type="SMART" id="SM00906">
    <property type="entry name" value="Fungal_trans"/>
    <property type="match status" value="1"/>
</dbReference>
<dbReference type="EMBL" id="KV878216">
    <property type="protein sequence ID" value="OJJ31639.1"/>
    <property type="molecule type" value="Genomic_DNA"/>
</dbReference>
<dbReference type="PANTHER" id="PTHR46910:SF37">
    <property type="entry name" value="ZN(II)2CYS6 TRANSCRIPTION FACTOR (EUROFUNG)"/>
    <property type="match status" value="1"/>
</dbReference>
<dbReference type="PANTHER" id="PTHR46910">
    <property type="entry name" value="TRANSCRIPTION FACTOR PDR1"/>
    <property type="match status" value="1"/>
</dbReference>
<dbReference type="Gene3D" id="4.10.240.10">
    <property type="entry name" value="Zn(2)-C6 fungal-type DNA-binding domain"/>
    <property type="match status" value="1"/>
</dbReference>
<reference evidence="10" key="1">
    <citation type="journal article" date="2017" name="Genome Biol.">
        <title>Comparative genomics reveals high biological diversity and specific adaptations in the industrially and medically important fungal genus Aspergillus.</title>
        <authorList>
            <person name="de Vries R.P."/>
            <person name="Riley R."/>
            <person name="Wiebenga A."/>
            <person name="Aguilar-Osorio G."/>
            <person name="Amillis S."/>
            <person name="Uchima C.A."/>
            <person name="Anderluh G."/>
            <person name="Asadollahi M."/>
            <person name="Askin M."/>
            <person name="Barry K."/>
            <person name="Battaglia E."/>
            <person name="Bayram O."/>
            <person name="Benocci T."/>
            <person name="Braus-Stromeyer S.A."/>
            <person name="Caldana C."/>
            <person name="Canovas D."/>
            <person name="Cerqueira G.C."/>
            <person name="Chen F."/>
            <person name="Chen W."/>
            <person name="Choi C."/>
            <person name="Clum A."/>
            <person name="Dos Santos R.A."/>
            <person name="Damasio A.R."/>
            <person name="Diallinas G."/>
            <person name="Emri T."/>
            <person name="Fekete E."/>
            <person name="Flipphi M."/>
            <person name="Freyberg S."/>
            <person name="Gallo A."/>
            <person name="Gournas C."/>
            <person name="Habgood R."/>
            <person name="Hainaut M."/>
            <person name="Harispe M.L."/>
            <person name="Henrissat B."/>
            <person name="Hilden K.S."/>
            <person name="Hope R."/>
            <person name="Hossain A."/>
            <person name="Karabika E."/>
            <person name="Karaffa L."/>
            <person name="Karanyi Z."/>
            <person name="Krasevec N."/>
            <person name="Kuo A."/>
            <person name="Kusch H."/>
            <person name="LaButti K."/>
            <person name="Lagendijk E.L."/>
            <person name="Lapidus A."/>
            <person name="Levasseur A."/>
            <person name="Lindquist E."/>
            <person name="Lipzen A."/>
            <person name="Logrieco A.F."/>
            <person name="MacCabe A."/>
            <person name="Maekelae M.R."/>
            <person name="Malavazi I."/>
            <person name="Melin P."/>
            <person name="Meyer V."/>
            <person name="Mielnichuk N."/>
            <person name="Miskei M."/>
            <person name="Molnar A.P."/>
            <person name="Mule G."/>
            <person name="Ngan C.Y."/>
            <person name="Orejas M."/>
            <person name="Orosz E."/>
            <person name="Ouedraogo J.P."/>
            <person name="Overkamp K.M."/>
            <person name="Park H.-S."/>
            <person name="Perrone G."/>
            <person name="Piumi F."/>
            <person name="Punt P.J."/>
            <person name="Ram A.F."/>
            <person name="Ramon A."/>
            <person name="Rauscher S."/>
            <person name="Record E."/>
            <person name="Riano-Pachon D.M."/>
            <person name="Robert V."/>
            <person name="Roehrig J."/>
            <person name="Ruller R."/>
            <person name="Salamov A."/>
            <person name="Salih N.S."/>
            <person name="Samson R.A."/>
            <person name="Sandor E."/>
            <person name="Sanguinetti M."/>
            <person name="Schuetze T."/>
            <person name="Sepcic K."/>
            <person name="Shelest E."/>
            <person name="Sherlock G."/>
            <person name="Sophianopoulou V."/>
            <person name="Squina F.M."/>
            <person name="Sun H."/>
            <person name="Susca A."/>
            <person name="Todd R.B."/>
            <person name="Tsang A."/>
            <person name="Unkles S.E."/>
            <person name="van de Wiele N."/>
            <person name="van Rossen-Uffink D."/>
            <person name="Oliveira J.V."/>
            <person name="Vesth T.C."/>
            <person name="Visser J."/>
            <person name="Yu J.-H."/>
            <person name="Zhou M."/>
            <person name="Andersen M.R."/>
            <person name="Archer D.B."/>
            <person name="Baker S.E."/>
            <person name="Benoit I."/>
            <person name="Brakhage A.A."/>
            <person name="Braus G.H."/>
            <person name="Fischer R."/>
            <person name="Frisvad J.C."/>
            <person name="Goldman G.H."/>
            <person name="Houbraken J."/>
            <person name="Oakley B."/>
            <person name="Pocsi I."/>
            <person name="Scazzocchio C."/>
            <person name="Seiboth B."/>
            <person name="vanKuyk P.A."/>
            <person name="Wortman J."/>
            <person name="Dyer P.S."/>
            <person name="Grigoriev I.V."/>
        </authorList>
    </citation>
    <scope>NUCLEOTIDE SEQUENCE [LARGE SCALE GENOMIC DNA]</scope>
    <source>
        <strain evidence="10">DTO 134E9</strain>
    </source>
</reference>